<feature type="compositionally biased region" description="Low complexity" evidence="1">
    <location>
        <begin position="1"/>
        <end position="33"/>
    </location>
</feature>
<accession>A0A2J8UQE5</accession>
<gene>
    <name evidence="2" type="ORF">CR201_G0026159</name>
</gene>
<comment type="caution">
    <text evidence="2">The sequence shown here is derived from an EMBL/GenBank/DDBJ whole genome shotgun (WGS) entry which is preliminary data.</text>
</comment>
<evidence type="ECO:0000256" key="1">
    <source>
        <dbReference type="SAM" id="MobiDB-lite"/>
    </source>
</evidence>
<sequence length="52" mass="5607">PSGPSGTRPGSSRSFSNTQTPTTLLPSSSQLPTDGWKSEWSTSVHVWCSSRR</sequence>
<protein>
    <submittedName>
        <fullName evidence="2">ABCC8 isoform 11</fullName>
    </submittedName>
</protein>
<feature type="non-terminal residue" evidence="2">
    <location>
        <position position="1"/>
    </location>
</feature>
<feature type="region of interest" description="Disordered" evidence="1">
    <location>
        <begin position="1"/>
        <end position="36"/>
    </location>
</feature>
<dbReference type="AlphaFoldDB" id="A0A2J8UQE5"/>
<proteinExistence type="predicted"/>
<name>A0A2J8UQE5_PONAB</name>
<evidence type="ECO:0000313" key="2">
    <source>
        <dbReference type="EMBL" id="PNJ47484.1"/>
    </source>
</evidence>
<dbReference type="EMBL" id="NDHI03003449">
    <property type="protein sequence ID" value="PNJ47484.1"/>
    <property type="molecule type" value="Genomic_DNA"/>
</dbReference>
<organism evidence="2">
    <name type="scientific">Pongo abelii</name>
    <name type="common">Sumatran orangutan</name>
    <name type="synonym">Pongo pygmaeus abelii</name>
    <dbReference type="NCBI Taxonomy" id="9601"/>
    <lineage>
        <taxon>Eukaryota</taxon>
        <taxon>Metazoa</taxon>
        <taxon>Chordata</taxon>
        <taxon>Craniata</taxon>
        <taxon>Vertebrata</taxon>
        <taxon>Euteleostomi</taxon>
        <taxon>Mammalia</taxon>
        <taxon>Eutheria</taxon>
        <taxon>Euarchontoglires</taxon>
        <taxon>Primates</taxon>
        <taxon>Haplorrhini</taxon>
        <taxon>Catarrhini</taxon>
        <taxon>Hominidae</taxon>
        <taxon>Pongo</taxon>
    </lineage>
</organism>
<reference evidence="2" key="1">
    <citation type="submission" date="2017-12" db="EMBL/GenBank/DDBJ databases">
        <title>High-resolution comparative analysis of great ape genomes.</title>
        <authorList>
            <person name="Pollen A."/>
            <person name="Hastie A."/>
            <person name="Hormozdiari F."/>
            <person name="Dougherty M."/>
            <person name="Liu R."/>
            <person name="Chaisson M."/>
            <person name="Hoppe E."/>
            <person name="Hill C."/>
            <person name="Pang A."/>
            <person name="Hillier L."/>
            <person name="Baker C."/>
            <person name="Armstrong J."/>
            <person name="Shendure J."/>
            <person name="Paten B."/>
            <person name="Wilson R."/>
            <person name="Chao H."/>
            <person name="Schneider V."/>
            <person name="Ventura M."/>
            <person name="Kronenberg Z."/>
            <person name="Murali S."/>
            <person name="Gordon D."/>
            <person name="Cantsilieris S."/>
            <person name="Munson K."/>
            <person name="Nelson B."/>
            <person name="Raja A."/>
            <person name="Underwood J."/>
            <person name="Diekhans M."/>
            <person name="Fiddes I."/>
            <person name="Haussler D."/>
            <person name="Eichler E."/>
        </authorList>
    </citation>
    <scope>NUCLEOTIDE SEQUENCE [LARGE SCALE GENOMIC DNA]</scope>
    <source>
        <strain evidence="2">Susie</strain>
    </source>
</reference>